<evidence type="ECO:0000313" key="3">
    <source>
        <dbReference type="Proteomes" id="UP000030645"/>
    </source>
</evidence>
<dbReference type="Gene3D" id="1.25.40.20">
    <property type="entry name" value="Ankyrin repeat-containing domain"/>
    <property type="match status" value="1"/>
</dbReference>
<dbReference type="AlphaFoldDB" id="W9SG61"/>
<evidence type="ECO:0000313" key="2">
    <source>
        <dbReference type="EMBL" id="EXC26796.1"/>
    </source>
</evidence>
<dbReference type="PROSITE" id="PS50088">
    <property type="entry name" value="ANK_REPEAT"/>
    <property type="match status" value="1"/>
</dbReference>
<dbReference type="InterPro" id="IPR002110">
    <property type="entry name" value="Ankyrin_rpt"/>
</dbReference>
<dbReference type="Pfam" id="PF00023">
    <property type="entry name" value="Ank"/>
    <property type="match status" value="1"/>
</dbReference>
<reference evidence="3" key="1">
    <citation type="submission" date="2013-01" db="EMBL/GenBank/DDBJ databases">
        <title>Draft Genome Sequence of a Mulberry Tree, Morus notabilis C.K. Schneid.</title>
        <authorList>
            <person name="He N."/>
            <person name="Zhao S."/>
        </authorList>
    </citation>
    <scope>NUCLEOTIDE SEQUENCE</scope>
</reference>
<evidence type="ECO:0000256" key="1">
    <source>
        <dbReference type="PROSITE-ProRule" id="PRU00023"/>
    </source>
</evidence>
<name>W9SG61_9ROSA</name>
<dbReference type="eggNOG" id="KOG0504">
    <property type="taxonomic scope" value="Eukaryota"/>
</dbReference>
<accession>W9SG61</accession>
<protein>
    <submittedName>
        <fullName evidence="2">Serine/threonine-protein phosphatase 6 regulatory ankyrin repeat subunit B</fullName>
    </submittedName>
</protein>
<dbReference type="Proteomes" id="UP000030645">
    <property type="component" value="Unassembled WGS sequence"/>
</dbReference>
<keyword evidence="1" id="KW-0040">ANK repeat</keyword>
<keyword evidence="3" id="KW-1185">Reference proteome</keyword>
<dbReference type="PANTHER" id="PTHR24128:SF24">
    <property type="entry name" value="ANKYRIN REPEAT PROTEIN"/>
    <property type="match status" value="1"/>
</dbReference>
<dbReference type="SUPFAM" id="SSF48403">
    <property type="entry name" value="Ankyrin repeat"/>
    <property type="match status" value="1"/>
</dbReference>
<dbReference type="InterPro" id="IPR036770">
    <property type="entry name" value="Ankyrin_rpt-contain_sf"/>
</dbReference>
<proteinExistence type="predicted"/>
<dbReference type="PROSITE" id="PS50297">
    <property type="entry name" value="ANK_REP_REGION"/>
    <property type="match status" value="1"/>
</dbReference>
<dbReference type="Pfam" id="PF12796">
    <property type="entry name" value="Ank_2"/>
    <property type="match status" value="2"/>
</dbReference>
<dbReference type="PANTHER" id="PTHR24128">
    <property type="entry name" value="HOMEOBOX PROTEIN WARIAI"/>
    <property type="match status" value="1"/>
</dbReference>
<feature type="repeat" description="ANK" evidence="1">
    <location>
        <begin position="182"/>
        <end position="214"/>
    </location>
</feature>
<dbReference type="STRING" id="981085.W9SG61"/>
<dbReference type="EMBL" id="KE346119">
    <property type="protein sequence ID" value="EXC26796.1"/>
    <property type="molecule type" value="Genomic_DNA"/>
</dbReference>
<gene>
    <name evidence="2" type="ORF">L484_023414</name>
</gene>
<sequence>MDAKLIAASLDGKIDDFYDLIRECPNILEEVDKMLVDNPMHLAAINGHTHFAVEMMRLNPSFAKRLNPDGFSPLQLALQNDRIQTVLRLLAMDRDGDLVRVQGREGMSPLHYVAKHGNNQLLSAFLSTCPTALEDVTIRNQTALHVALDNDNVDCVEIILKCYERFPQSRWEKMHLNWKDDNGNTPLHVATTRKQTKVVRTLIDRQVDINAINLGGLTALAISEQPDELGSDEISSMLHCAGASAAVLLPIVNTIELALR</sequence>
<organism evidence="2 3">
    <name type="scientific">Morus notabilis</name>
    <dbReference type="NCBI Taxonomy" id="981085"/>
    <lineage>
        <taxon>Eukaryota</taxon>
        <taxon>Viridiplantae</taxon>
        <taxon>Streptophyta</taxon>
        <taxon>Embryophyta</taxon>
        <taxon>Tracheophyta</taxon>
        <taxon>Spermatophyta</taxon>
        <taxon>Magnoliopsida</taxon>
        <taxon>eudicotyledons</taxon>
        <taxon>Gunneridae</taxon>
        <taxon>Pentapetalae</taxon>
        <taxon>rosids</taxon>
        <taxon>fabids</taxon>
        <taxon>Rosales</taxon>
        <taxon>Moraceae</taxon>
        <taxon>Moreae</taxon>
        <taxon>Morus</taxon>
    </lineage>
</organism>
<dbReference type="SMART" id="SM00248">
    <property type="entry name" value="ANK"/>
    <property type="match status" value="5"/>
</dbReference>